<evidence type="ECO:0000256" key="9">
    <source>
        <dbReference type="ARBA" id="ARBA00023303"/>
    </source>
</evidence>
<keyword evidence="6 12" id="KW-0915">Sodium</keyword>
<keyword evidence="5 12" id="KW-1133">Transmembrane helix</keyword>
<evidence type="ECO:0000256" key="10">
    <source>
        <dbReference type="ARBA" id="ARBA00035120"/>
    </source>
</evidence>
<accession>G6XFK8</accession>
<comment type="subcellular location">
    <subcellularLocation>
        <location evidence="1 12">Cell membrane</location>
        <topology evidence="1 12">Multi-pass membrane protein</topology>
    </subcellularLocation>
</comment>
<organism evidence="13 14">
    <name type="scientific">Gluconobacter morbifer G707</name>
    <dbReference type="NCBI Taxonomy" id="1088869"/>
    <lineage>
        <taxon>Bacteria</taxon>
        <taxon>Pseudomonadati</taxon>
        <taxon>Pseudomonadota</taxon>
        <taxon>Alphaproteobacteria</taxon>
        <taxon>Acetobacterales</taxon>
        <taxon>Acetobacteraceae</taxon>
        <taxon>Gluconobacter</taxon>
    </lineage>
</organism>
<dbReference type="Proteomes" id="UP000004949">
    <property type="component" value="Unassembled WGS sequence"/>
</dbReference>
<evidence type="ECO:0000256" key="2">
    <source>
        <dbReference type="ARBA" id="ARBA00022475"/>
    </source>
</evidence>
<feature type="binding site" evidence="12">
    <location>
        <position position="78"/>
    </location>
    <ligand>
        <name>Na(+)</name>
        <dbReference type="ChEBI" id="CHEBI:29101"/>
        <note>structural</note>
    </ligand>
</feature>
<comment type="catalytic activity">
    <reaction evidence="11">
        <text>fluoride(in) = fluoride(out)</text>
        <dbReference type="Rhea" id="RHEA:76159"/>
        <dbReference type="ChEBI" id="CHEBI:17051"/>
    </reaction>
    <physiologicalReaction direction="left-to-right" evidence="11">
        <dbReference type="Rhea" id="RHEA:76160"/>
    </physiologicalReaction>
</comment>
<feature type="transmembrane region" description="Helical" evidence="12">
    <location>
        <begin position="70"/>
        <end position="88"/>
    </location>
</feature>
<evidence type="ECO:0000256" key="1">
    <source>
        <dbReference type="ARBA" id="ARBA00004651"/>
    </source>
</evidence>
<keyword evidence="7 12" id="KW-0406">Ion transport</keyword>
<evidence type="ECO:0000256" key="6">
    <source>
        <dbReference type="ARBA" id="ARBA00023053"/>
    </source>
</evidence>
<evidence type="ECO:0000313" key="14">
    <source>
        <dbReference type="Proteomes" id="UP000004949"/>
    </source>
</evidence>
<dbReference type="RefSeq" id="WP_008850423.1">
    <property type="nucleotide sequence ID" value="NZ_AGQV01000001.1"/>
</dbReference>
<evidence type="ECO:0000256" key="11">
    <source>
        <dbReference type="ARBA" id="ARBA00035585"/>
    </source>
</evidence>
<dbReference type="EMBL" id="AGQV01000001">
    <property type="protein sequence ID" value="EHH68966.1"/>
    <property type="molecule type" value="Genomic_DNA"/>
</dbReference>
<dbReference type="AlphaFoldDB" id="G6XFK8"/>
<keyword evidence="12" id="KW-0479">Metal-binding</keyword>
<reference evidence="13 14" key="1">
    <citation type="submission" date="2011-10" db="EMBL/GenBank/DDBJ databases">
        <title>Genome sequence of Gluconobacter morbifer G707, isolated from Drosophila gut.</title>
        <authorList>
            <person name="Lee W.-J."/>
            <person name="Kim E.-K."/>
        </authorList>
    </citation>
    <scope>NUCLEOTIDE SEQUENCE [LARGE SCALE GENOMIC DNA]</scope>
    <source>
        <strain evidence="13 14">G707</strain>
    </source>
</reference>
<evidence type="ECO:0000256" key="12">
    <source>
        <dbReference type="HAMAP-Rule" id="MF_00454"/>
    </source>
</evidence>
<dbReference type="GO" id="GO:0005886">
    <property type="term" value="C:plasma membrane"/>
    <property type="evidence" value="ECO:0007669"/>
    <property type="project" value="UniProtKB-SubCell"/>
</dbReference>
<feature type="binding site" evidence="12">
    <location>
        <position position="81"/>
    </location>
    <ligand>
        <name>Na(+)</name>
        <dbReference type="ChEBI" id="CHEBI:29101"/>
        <note>structural</note>
    </ligand>
</feature>
<keyword evidence="3" id="KW-0997">Cell inner membrane</keyword>
<dbReference type="GO" id="GO:0046872">
    <property type="term" value="F:metal ion binding"/>
    <property type="evidence" value="ECO:0007669"/>
    <property type="project" value="UniProtKB-KW"/>
</dbReference>
<dbReference type="HAMAP" id="MF_00454">
    <property type="entry name" value="FluC"/>
    <property type="match status" value="1"/>
</dbReference>
<evidence type="ECO:0000256" key="4">
    <source>
        <dbReference type="ARBA" id="ARBA00022692"/>
    </source>
</evidence>
<keyword evidence="9 12" id="KW-0407">Ion channel</keyword>
<comment type="function">
    <text evidence="12">Fluoride-specific ion channel. Important for reducing fluoride concentration in the cell, thus reducing its toxicity.</text>
</comment>
<dbReference type="PANTHER" id="PTHR28259">
    <property type="entry name" value="FLUORIDE EXPORT PROTEIN 1-RELATED"/>
    <property type="match status" value="1"/>
</dbReference>
<proteinExistence type="inferred from homology"/>
<dbReference type="Pfam" id="PF02537">
    <property type="entry name" value="CRCB"/>
    <property type="match status" value="1"/>
</dbReference>
<protein>
    <recommendedName>
        <fullName evidence="12">Fluoride-specific ion channel FluC</fullName>
    </recommendedName>
</protein>
<feature type="transmembrane region" description="Helical" evidence="12">
    <location>
        <begin position="36"/>
        <end position="58"/>
    </location>
</feature>
<keyword evidence="8 12" id="KW-0472">Membrane</keyword>
<dbReference type="eggNOG" id="COG0239">
    <property type="taxonomic scope" value="Bacteria"/>
</dbReference>
<keyword evidence="2 12" id="KW-1003">Cell membrane</keyword>
<dbReference type="GO" id="GO:0140114">
    <property type="term" value="P:cellular detoxification of fluoride"/>
    <property type="evidence" value="ECO:0007669"/>
    <property type="project" value="UniProtKB-UniRule"/>
</dbReference>
<comment type="activity regulation">
    <text evidence="12">Na(+) is not transported, but it plays an essential structural role and its presence is essential for fluoride channel function.</text>
</comment>
<comment type="caution">
    <text evidence="13">The sequence shown here is derived from an EMBL/GenBank/DDBJ whole genome shotgun (WGS) entry which is preliminary data.</text>
</comment>
<gene>
    <name evidence="12" type="primary">fluC</name>
    <name evidence="12" type="synonym">crcB</name>
    <name evidence="13" type="ORF">GMO_02730</name>
</gene>
<name>G6XFK8_9PROT</name>
<dbReference type="GO" id="GO:0062054">
    <property type="term" value="F:fluoride channel activity"/>
    <property type="evidence" value="ECO:0007669"/>
    <property type="project" value="UniProtKB-UniRule"/>
</dbReference>
<sequence length="384" mass="41122">MLQTYLLIALGGAIGSVGRAWVGAVLAPVTGSALPWPTVFINIVGSFIIAYVGMLTAADSRFAGSPELRAFLMVGICGGFTTFSSFTQQTLDLLRDGRPAAAFGNIVLSVMACLLAAMAGYALATQTRVSGLASPTRTASLTSPVPTVLALRDPRTAEGTLRSVRTLVGPQSPIGLLAFDTPLEDNPLLDNTESFSSILSPARLRTMKQQNSLWSESLKERLRPAGQPVSWTEVRGDGSTVVQEQARTAGLVVLEHDPVHTHYARRRLAASLLRASRPTLLLPAGRQSDIGRSIALITHPEDRASMETVLAPWLKRATCTGWHDLPSDPQAMTRLVQDFVSRGTDLLAISPAADFPLRSELVDQTLDGSGMALLFIARDMLPRV</sequence>
<evidence type="ECO:0000256" key="7">
    <source>
        <dbReference type="ARBA" id="ARBA00023065"/>
    </source>
</evidence>
<dbReference type="InterPro" id="IPR003691">
    <property type="entry name" value="FluC"/>
</dbReference>
<feature type="transmembrane region" description="Helical" evidence="12">
    <location>
        <begin position="100"/>
        <end position="124"/>
    </location>
</feature>
<keyword evidence="14" id="KW-1185">Reference proteome</keyword>
<dbReference type="OrthoDB" id="9806299at2"/>
<dbReference type="STRING" id="1088869.GMO_02730"/>
<dbReference type="PANTHER" id="PTHR28259:SF1">
    <property type="entry name" value="FLUORIDE EXPORT PROTEIN 1-RELATED"/>
    <property type="match status" value="1"/>
</dbReference>
<evidence type="ECO:0000256" key="5">
    <source>
        <dbReference type="ARBA" id="ARBA00022989"/>
    </source>
</evidence>
<keyword evidence="4 12" id="KW-0812">Transmembrane</keyword>
<keyword evidence="12" id="KW-0813">Transport</keyword>
<evidence type="ECO:0000256" key="8">
    <source>
        <dbReference type="ARBA" id="ARBA00023136"/>
    </source>
</evidence>
<dbReference type="PATRIC" id="fig|1088869.3.peg.276"/>
<evidence type="ECO:0000313" key="13">
    <source>
        <dbReference type="EMBL" id="EHH68966.1"/>
    </source>
</evidence>
<comment type="similarity">
    <text evidence="10 12">Belongs to the fluoride channel Fluc/FEX (TC 1.A.43) family.</text>
</comment>
<evidence type="ECO:0000256" key="3">
    <source>
        <dbReference type="ARBA" id="ARBA00022519"/>
    </source>
</evidence>